<dbReference type="EMBL" id="BMAW01051218">
    <property type="protein sequence ID" value="GFS79297.1"/>
    <property type="molecule type" value="Genomic_DNA"/>
</dbReference>
<protein>
    <submittedName>
        <fullName evidence="4">Zinc finger protein swm</fullName>
    </submittedName>
</protein>
<dbReference type="InterPro" id="IPR000504">
    <property type="entry name" value="RRM_dom"/>
</dbReference>
<organism evidence="4 5">
    <name type="scientific">Nephila pilipes</name>
    <name type="common">Giant wood spider</name>
    <name type="synonym">Nephila maculata</name>
    <dbReference type="NCBI Taxonomy" id="299642"/>
    <lineage>
        <taxon>Eukaryota</taxon>
        <taxon>Metazoa</taxon>
        <taxon>Ecdysozoa</taxon>
        <taxon>Arthropoda</taxon>
        <taxon>Chelicerata</taxon>
        <taxon>Arachnida</taxon>
        <taxon>Araneae</taxon>
        <taxon>Araneomorphae</taxon>
        <taxon>Entelegynae</taxon>
        <taxon>Araneoidea</taxon>
        <taxon>Nephilidae</taxon>
        <taxon>Nephila</taxon>
    </lineage>
</organism>
<dbReference type="PANTHER" id="PTHR14398:SF0">
    <property type="entry name" value="ZINC FINGER PROTEIN SWM"/>
    <property type="match status" value="1"/>
</dbReference>
<dbReference type="Proteomes" id="UP000887013">
    <property type="component" value="Unassembled WGS sequence"/>
</dbReference>
<evidence type="ECO:0000259" key="3">
    <source>
        <dbReference type="PROSITE" id="PS50102"/>
    </source>
</evidence>
<evidence type="ECO:0000313" key="5">
    <source>
        <dbReference type="Proteomes" id="UP000887013"/>
    </source>
</evidence>
<sequence>YVPEPYNPEAPGMNVVNRVNYWVPPPVHHMTPAHHPPPPLPPTASGIPSMLFNLNELPPLFHKTHRARELIGVPTVGNLTMDKEREKERNKEVNKATDENSENCLKTFSVGEKNKSANTLIVNELKRKSFDYNRLGASPRKITKKFNNNRSTLEVRKIPQHLNTIAMLNSHFSKFGRIVNLQVGYDSDPEAALVQFMTDAEATAAYRCAEAILNNRFIKVFYHNPQKKEENQTSSITNEICVNNSNRTHHLQSNNSNEQNIEEPQQNVLWNNMVVVECRRGWGANGKLGIFLVLDSLALLN</sequence>
<keyword evidence="1 2" id="KW-0694">RNA-binding</keyword>
<gene>
    <name evidence="4" type="primary">swm</name>
    <name evidence="4" type="ORF">NPIL_413591</name>
</gene>
<dbReference type="SUPFAM" id="SSF54928">
    <property type="entry name" value="RNA-binding domain, RBD"/>
    <property type="match status" value="1"/>
</dbReference>
<dbReference type="InterPro" id="IPR045137">
    <property type="entry name" value="RBM26/27"/>
</dbReference>
<dbReference type="OrthoDB" id="443401at2759"/>
<feature type="domain" description="RRM" evidence="3">
    <location>
        <begin position="151"/>
        <end position="225"/>
    </location>
</feature>
<comment type="caution">
    <text evidence="4">The sequence shown here is derived from an EMBL/GenBank/DDBJ whole genome shotgun (WGS) entry which is preliminary data.</text>
</comment>
<dbReference type="AlphaFoldDB" id="A0A8X6T7G6"/>
<dbReference type="Pfam" id="PF00076">
    <property type="entry name" value="RRM_1"/>
    <property type="match status" value="1"/>
</dbReference>
<evidence type="ECO:0000313" key="4">
    <source>
        <dbReference type="EMBL" id="GFS79297.1"/>
    </source>
</evidence>
<dbReference type="PROSITE" id="PS50102">
    <property type="entry name" value="RRM"/>
    <property type="match status" value="1"/>
</dbReference>
<dbReference type="CDD" id="cd12257">
    <property type="entry name" value="RRM1_RBM26_like"/>
    <property type="match status" value="1"/>
</dbReference>
<evidence type="ECO:0000256" key="2">
    <source>
        <dbReference type="PROSITE-ProRule" id="PRU00176"/>
    </source>
</evidence>
<name>A0A8X6T7G6_NEPPI</name>
<keyword evidence="5" id="KW-1185">Reference proteome</keyword>
<dbReference type="Gene3D" id="3.30.70.330">
    <property type="match status" value="1"/>
</dbReference>
<evidence type="ECO:0000256" key="1">
    <source>
        <dbReference type="ARBA" id="ARBA00022884"/>
    </source>
</evidence>
<dbReference type="InterPro" id="IPR035979">
    <property type="entry name" value="RBD_domain_sf"/>
</dbReference>
<dbReference type="GO" id="GO:0005634">
    <property type="term" value="C:nucleus"/>
    <property type="evidence" value="ECO:0007669"/>
    <property type="project" value="TreeGrafter"/>
</dbReference>
<dbReference type="InterPro" id="IPR012677">
    <property type="entry name" value="Nucleotide-bd_a/b_plait_sf"/>
</dbReference>
<proteinExistence type="predicted"/>
<dbReference type="PANTHER" id="PTHR14398">
    <property type="entry name" value="RNA RECOGNITION RRM/RNP DOMAIN"/>
    <property type="match status" value="1"/>
</dbReference>
<dbReference type="FunFam" id="3.30.70.330:FF:000208">
    <property type="entry name" value="RNA-binding protein 27 isoform X2"/>
    <property type="match status" value="1"/>
</dbReference>
<feature type="non-terminal residue" evidence="4">
    <location>
        <position position="1"/>
    </location>
</feature>
<dbReference type="GO" id="GO:0003723">
    <property type="term" value="F:RNA binding"/>
    <property type="evidence" value="ECO:0007669"/>
    <property type="project" value="UniProtKB-UniRule"/>
</dbReference>
<accession>A0A8X6T7G6</accession>
<reference evidence="4" key="1">
    <citation type="submission" date="2020-08" db="EMBL/GenBank/DDBJ databases">
        <title>Multicomponent nature underlies the extraordinary mechanical properties of spider dragline silk.</title>
        <authorList>
            <person name="Kono N."/>
            <person name="Nakamura H."/>
            <person name="Mori M."/>
            <person name="Yoshida Y."/>
            <person name="Ohtoshi R."/>
            <person name="Malay A.D."/>
            <person name="Moran D.A.P."/>
            <person name="Tomita M."/>
            <person name="Numata K."/>
            <person name="Arakawa K."/>
        </authorList>
    </citation>
    <scope>NUCLEOTIDE SEQUENCE</scope>
</reference>